<reference evidence="3" key="1">
    <citation type="submission" date="2021-02" db="EMBL/GenBank/DDBJ databases">
        <authorList>
            <person name="Nowell W R."/>
        </authorList>
    </citation>
    <scope>NUCLEOTIDE SEQUENCE</scope>
</reference>
<protein>
    <recommendedName>
        <fullName evidence="2">14-3-3 domain-containing protein</fullName>
    </recommendedName>
</protein>
<comment type="similarity">
    <text evidence="1">Belongs to the 14-3-3 family.</text>
</comment>
<organism evidence="3 4">
    <name type="scientific">Adineta steineri</name>
    <dbReference type="NCBI Taxonomy" id="433720"/>
    <lineage>
        <taxon>Eukaryota</taxon>
        <taxon>Metazoa</taxon>
        <taxon>Spiralia</taxon>
        <taxon>Gnathifera</taxon>
        <taxon>Rotifera</taxon>
        <taxon>Eurotatoria</taxon>
        <taxon>Bdelloidea</taxon>
        <taxon>Adinetida</taxon>
        <taxon>Adinetidae</taxon>
        <taxon>Adineta</taxon>
    </lineage>
</organism>
<dbReference type="InterPro" id="IPR000308">
    <property type="entry name" value="14-3-3"/>
</dbReference>
<accession>A0A819TYV7</accession>
<evidence type="ECO:0000313" key="3">
    <source>
        <dbReference type="EMBL" id="CAF4080951.1"/>
    </source>
</evidence>
<feature type="non-terminal residue" evidence="3">
    <location>
        <position position="1"/>
    </location>
</feature>
<evidence type="ECO:0000256" key="1">
    <source>
        <dbReference type="ARBA" id="ARBA00006141"/>
    </source>
</evidence>
<dbReference type="Gene3D" id="1.20.190.20">
    <property type="entry name" value="14-3-3 domain"/>
    <property type="match status" value="1"/>
</dbReference>
<sequence length="76" mass="8747">MMTDKVEQIDLAKLAEQAERYPDMLASMKKIAESNSDLTIEERNLLSIAYKNVIGNCRASWRIISNIEYEAQNTEH</sequence>
<dbReference type="EMBL" id="CAJOAZ010004935">
    <property type="protein sequence ID" value="CAF4080951.1"/>
    <property type="molecule type" value="Genomic_DNA"/>
</dbReference>
<comment type="caution">
    <text evidence="3">The sequence shown here is derived from an EMBL/GenBank/DDBJ whole genome shotgun (WGS) entry which is preliminary data.</text>
</comment>
<dbReference type="InterPro" id="IPR023410">
    <property type="entry name" value="14-3-3_domain"/>
</dbReference>
<dbReference type="PANTHER" id="PTHR18860">
    <property type="entry name" value="14-3-3 PROTEIN"/>
    <property type="match status" value="1"/>
</dbReference>
<dbReference type="AlphaFoldDB" id="A0A819TYV7"/>
<name>A0A819TYV7_9BILA</name>
<proteinExistence type="inferred from homology"/>
<evidence type="ECO:0000259" key="2">
    <source>
        <dbReference type="Pfam" id="PF00244"/>
    </source>
</evidence>
<dbReference type="SUPFAM" id="SSF48445">
    <property type="entry name" value="14-3-3 protein"/>
    <property type="match status" value="1"/>
</dbReference>
<evidence type="ECO:0000313" key="4">
    <source>
        <dbReference type="Proteomes" id="UP000663844"/>
    </source>
</evidence>
<dbReference type="Proteomes" id="UP000663844">
    <property type="component" value="Unassembled WGS sequence"/>
</dbReference>
<feature type="domain" description="14-3-3" evidence="2">
    <location>
        <begin position="11"/>
        <end position="74"/>
    </location>
</feature>
<gene>
    <name evidence="3" type="ORF">OXD698_LOCUS34304</name>
</gene>
<dbReference type="InterPro" id="IPR036815">
    <property type="entry name" value="14-3-3_dom_sf"/>
</dbReference>
<dbReference type="Pfam" id="PF00244">
    <property type="entry name" value="14-3-3"/>
    <property type="match status" value="1"/>
</dbReference>